<dbReference type="InterPro" id="IPR044068">
    <property type="entry name" value="CB"/>
</dbReference>
<keyword evidence="8" id="KW-1160">Virus entry into host cell</keyword>
<evidence type="ECO:0000259" key="11">
    <source>
        <dbReference type="PROSITE" id="PS51898"/>
    </source>
</evidence>
<dbReference type="InterPro" id="IPR011010">
    <property type="entry name" value="DNA_brk_join_enz"/>
</dbReference>
<evidence type="ECO:0000313" key="14">
    <source>
        <dbReference type="Proteomes" id="UP000509569"/>
    </source>
</evidence>
<dbReference type="GO" id="GO:0006310">
    <property type="term" value="P:DNA recombination"/>
    <property type="evidence" value="ECO:0007669"/>
    <property type="project" value="UniProtKB-KW"/>
</dbReference>
<dbReference type="GO" id="GO:0015074">
    <property type="term" value="P:DNA integration"/>
    <property type="evidence" value="ECO:0007669"/>
    <property type="project" value="UniProtKB-KW"/>
</dbReference>
<dbReference type="KEGG" id="vg:63911870"/>
<dbReference type="Proteomes" id="UP000509569">
    <property type="component" value="Segment"/>
</dbReference>
<sequence length="371" mass="41824">MGWAEKLPSGKYRAVYRDSAGRQRPATPGITYVRKAQAERAASAAEERERDNPSPAGADRVTWGEWEPRWLEGRKRADSTERSDAARIRDHVRPYWHDRPLRAITRTDVETWTVKLSQELAPSTVHKCYFLLSASLKAAVGARLIVANPCKGVTLPKIPPQPDRYLEDAEYKAIRVTLDDFDQFAADLLVGTGLRLGEALALHWEHVDLDHRAITVAWSYDPVARKMKPPKDHERRDVPIGSSLVASLRDRLDQAGPGTPPDVEYIGSAKPPTRTGLVLAHVAGRPMDSSNFRHRWEASCRIAWTGPARDRRHVGKVRLHDLRHTYASRLLRAGVPIEEVSALLGHESIRTTMRYKHLAKSHWDTVRRALG</sequence>
<evidence type="ECO:0000313" key="13">
    <source>
        <dbReference type="EMBL" id="QKO02959.1"/>
    </source>
</evidence>
<dbReference type="PROSITE" id="PS51898">
    <property type="entry name" value="TYR_RECOMBINASE"/>
    <property type="match status" value="1"/>
</dbReference>
<protein>
    <recommendedName>
        <fullName evidence="2">Integrase</fullName>
    </recommendedName>
</protein>
<evidence type="ECO:0000256" key="8">
    <source>
        <dbReference type="ARBA" id="ARBA00023195"/>
    </source>
</evidence>
<evidence type="ECO:0000256" key="1">
    <source>
        <dbReference type="ARBA" id="ARBA00008857"/>
    </source>
</evidence>
<evidence type="ECO:0000256" key="4">
    <source>
        <dbReference type="ARBA" id="ARBA00022801"/>
    </source>
</evidence>
<dbReference type="GO" id="GO:0075713">
    <property type="term" value="P:establishment of integrated proviral latency"/>
    <property type="evidence" value="ECO:0007669"/>
    <property type="project" value="UniProtKB-KW"/>
</dbReference>
<dbReference type="PANTHER" id="PTHR30349:SF64">
    <property type="entry name" value="PROPHAGE INTEGRASE INTD-RELATED"/>
    <property type="match status" value="1"/>
</dbReference>
<dbReference type="InterPro" id="IPR002104">
    <property type="entry name" value="Integrase_catalytic"/>
</dbReference>
<dbReference type="RefSeq" id="YP_010051127.1">
    <property type="nucleotide sequence ID" value="NC_054438.1"/>
</dbReference>
<feature type="region of interest" description="Disordered" evidence="10">
    <location>
        <begin position="16"/>
        <end position="60"/>
    </location>
</feature>
<accession>A0A6N0A8M7</accession>
<proteinExistence type="inferred from homology"/>
<keyword evidence="14" id="KW-1185">Reference proteome</keyword>
<dbReference type="Gene3D" id="1.10.443.10">
    <property type="entry name" value="Intergrase catalytic core"/>
    <property type="match status" value="1"/>
</dbReference>
<evidence type="ECO:0000259" key="12">
    <source>
        <dbReference type="PROSITE" id="PS51900"/>
    </source>
</evidence>
<dbReference type="GO" id="GO:0016787">
    <property type="term" value="F:hydrolase activity"/>
    <property type="evidence" value="ECO:0007669"/>
    <property type="project" value="UniProtKB-KW"/>
</dbReference>
<dbReference type="SUPFAM" id="SSF56349">
    <property type="entry name" value="DNA breaking-rejoining enzymes"/>
    <property type="match status" value="1"/>
</dbReference>
<evidence type="ECO:0000256" key="9">
    <source>
        <dbReference type="PROSITE-ProRule" id="PRU01248"/>
    </source>
</evidence>
<dbReference type="PROSITE" id="PS51900">
    <property type="entry name" value="CB"/>
    <property type="match status" value="1"/>
</dbReference>
<dbReference type="EMBL" id="MT553344">
    <property type="protein sequence ID" value="QKO02959.1"/>
    <property type="molecule type" value="Genomic_DNA"/>
</dbReference>
<keyword evidence="6 9" id="KW-0238">DNA-binding</keyword>
<dbReference type="Pfam" id="PF00589">
    <property type="entry name" value="Phage_integrase"/>
    <property type="match status" value="1"/>
</dbReference>
<feature type="domain" description="Core-binding (CB)" evidence="12">
    <location>
        <begin position="61"/>
        <end position="140"/>
    </location>
</feature>
<dbReference type="GO" id="GO:0044826">
    <property type="term" value="P:viral genome integration into host DNA"/>
    <property type="evidence" value="ECO:0007669"/>
    <property type="project" value="UniProtKB-KW"/>
</dbReference>
<dbReference type="GO" id="GO:0003677">
    <property type="term" value="F:DNA binding"/>
    <property type="evidence" value="ECO:0007669"/>
    <property type="project" value="UniProtKB-UniRule"/>
</dbReference>
<gene>
    <name evidence="13" type="primary">39</name>
    <name evidence="13" type="ORF">SEA_TZGORDON_39</name>
</gene>
<comment type="similarity">
    <text evidence="1">Belongs to the 'phage' integrase family.</text>
</comment>
<dbReference type="InterPro" id="IPR050090">
    <property type="entry name" value="Tyrosine_recombinase_XerCD"/>
</dbReference>
<keyword evidence="5" id="KW-0229">DNA integration</keyword>
<dbReference type="Gene3D" id="1.10.150.130">
    <property type="match status" value="1"/>
</dbReference>
<keyword evidence="7" id="KW-0233">DNA recombination</keyword>
<evidence type="ECO:0000256" key="3">
    <source>
        <dbReference type="ARBA" id="ARBA00022679"/>
    </source>
</evidence>
<evidence type="ECO:0000256" key="6">
    <source>
        <dbReference type="ARBA" id="ARBA00023125"/>
    </source>
</evidence>
<reference evidence="13 14" key="1">
    <citation type="submission" date="2020-06" db="EMBL/GenBank/DDBJ databases">
        <authorList>
            <person name="Moran J."/>
            <person name="Kenna M."/>
            <person name="Ware V."/>
            <person name="Garlena R.A."/>
            <person name="Russell D.A."/>
            <person name="Pope W.H."/>
            <person name="Jacobs-Sera D."/>
            <person name="Hatfull G.F."/>
        </authorList>
    </citation>
    <scope>NUCLEOTIDE SEQUENCE [LARGE SCALE GENOMIC DNA]</scope>
</reference>
<dbReference type="InterPro" id="IPR013762">
    <property type="entry name" value="Integrase-like_cat_sf"/>
</dbReference>
<evidence type="ECO:0000256" key="7">
    <source>
        <dbReference type="ARBA" id="ARBA00023172"/>
    </source>
</evidence>
<dbReference type="GO" id="GO:0016740">
    <property type="term" value="F:transferase activity"/>
    <property type="evidence" value="ECO:0007669"/>
    <property type="project" value="UniProtKB-KW"/>
</dbReference>
<keyword evidence="8" id="KW-1179">Viral genome integration</keyword>
<evidence type="ECO:0000256" key="2">
    <source>
        <dbReference type="ARBA" id="ARBA00016082"/>
    </source>
</evidence>
<keyword evidence="3" id="KW-0808">Transferase</keyword>
<keyword evidence="4" id="KW-0378">Hydrolase</keyword>
<evidence type="ECO:0000256" key="10">
    <source>
        <dbReference type="SAM" id="MobiDB-lite"/>
    </source>
</evidence>
<evidence type="ECO:0000256" key="5">
    <source>
        <dbReference type="ARBA" id="ARBA00022908"/>
    </source>
</evidence>
<feature type="domain" description="Tyr recombinase" evidence="11">
    <location>
        <begin position="160"/>
        <end position="368"/>
    </location>
</feature>
<dbReference type="PANTHER" id="PTHR30349">
    <property type="entry name" value="PHAGE INTEGRASE-RELATED"/>
    <property type="match status" value="1"/>
</dbReference>
<dbReference type="CDD" id="cd00397">
    <property type="entry name" value="DNA_BRE_C"/>
    <property type="match status" value="1"/>
</dbReference>
<name>A0A6N0A8M7_9CAUD</name>
<dbReference type="GeneID" id="63911870"/>
<organism evidence="13 14">
    <name type="scientific">Gordonia phage TZGordon</name>
    <dbReference type="NCBI Taxonomy" id="2744004"/>
    <lineage>
        <taxon>Viruses</taxon>
        <taxon>Duplodnaviria</taxon>
        <taxon>Heunggongvirae</taxon>
        <taxon>Uroviricota</taxon>
        <taxon>Caudoviricetes</taxon>
        <taxon>Ruthgordonvirinae</taxon>
        <taxon>Vendettavirus</taxon>
        <taxon>Vendettavirus tzgordon</taxon>
    </lineage>
</organism>
<dbReference type="InterPro" id="IPR010998">
    <property type="entry name" value="Integrase_recombinase_N"/>
</dbReference>